<comment type="subcellular location">
    <subcellularLocation>
        <location evidence="5">Cytoplasm</location>
    </subcellularLocation>
</comment>
<dbReference type="GO" id="GO:0048027">
    <property type="term" value="F:mRNA 5'-UTR binding"/>
    <property type="evidence" value="ECO:0007669"/>
    <property type="project" value="UniProtKB-UniRule"/>
</dbReference>
<keyword evidence="4 5" id="KW-0694">RNA-binding</keyword>
<dbReference type="GO" id="GO:0006402">
    <property type="term" value="P:mRNA catabolic process"/>
    <property type="evidence" value="ECO:0007669"/>
    <property type="project" value="InterPro"/>
</dbReference>
<organism evidence="6 7">
    <name type="scientific">Terrilactibacillus tamarindi</name>
    <dbReference type="NCBI Taxonomy" id="2599694"/>
    <lineage>
        <taxon>Bacteria</taxon>
        <taxon>Bacillati</taxon>
        <taxon>Bacillota</taxon>
        <taxon>Bacilli</taxon>
        <taxon>Bacillales</taxon>
        <taxon>Bacillaceae</taxon>
        <taxon>Terrilactibacillus</taxon>
    </lineage>
</organism>
<dbReference type="RefSeq" id="WP_155217756.1">
    <property type="nucleotide sequence ID" value="NZ_WNHB01000007.1"/>
</dbReference>
<gene>
    <name evidence="5 6" type="primary">csrA</name>
    <name evidence="6" type="ORF">GMB86_05980</name>
</gene>
<keyword evidence="3 5" id="KW-0810">Translation regulation</keyword>
<proteinExistence type="inferred from homology"/>
<evidence type="ECO:0000256" key="3">
    <source>
        <dbReference type="ARBA" id="ARBA00022845"/>
    </source>
</evidence>
<evidence type="ECO:0000256" key="1">
    <source>
        <dbReference type="ARBA" id="ARBA00022490"/>
    </source>
</evidence>
<dbReference type="NCBIfam" id="NF002469">
    <property type="entry name" value="PRK01712.1"/>
    <property type="match status" value="1"/>
</dbReference>
<dbReference type="AlphaFoldDB" id="A0A6N8CR55"/>
<dbReference type="GO" id="GO:0044781">
    <property type="term" value="P:bacterial-type flagellum organization"/>
    <property type="evidence" value="ECO:0007669"/>
    <property type="project" value="UniProtKB-KW"/>
</dbReference>
<dbReference type="OrthoDB" id="9809061at2"/>
<dbReference type="GO" id="GO:0005829">
    <property type="term" value="C:cytosol"/>
    <property type="evidence" value="ECO:0007669"/>
    <property type="project" value="TreeGrafter"/>
</dbReference>
<dbReference type="Pfam" id="PF02599">
    <property type="entry name" value="CsrA"/>
    <property type="match status" value="1"/>
</dbReference>
<dbReference type="HAMAP" id="MF_00167">
    <property type="entry name" value="CsrA"/>
    <property type="match status" value="1"/>
</dbReference>
<evidence type="ECO:0000256" key="2">
    <source>
        <dbReference type="ARBA" id="ARBA00022491"/>
    </source>
</evidence>
<dbReference type="InterPro" id="IPR003751">
    <property type="entry name" value="CsrA"/>
</dbReference>
<dbReference type="PANTHER" id="PTHR34984:SF1">
    <property type="entry name" value="CARBON STORAGE REGULATOR"/>
    <property type="match status" value="1"/>
</dbReference>
<sequence>MLVLTRKLGEAIKIGDHIEIKIVAIDGDQIKLGIEAPKDVDIYRKEVYEAIQEENSLATQMNFPNDLIKMIKTIKKD</sequence>
<keyword evidence="1 5" id="KW-0963">Cytoplasm</keyword>
<keyword evidence="5" id="KW-1005">Bacterial flagellum biogenesis</keyword>
<comment type="caution">
    <text evidence="6">The sequence shown here is derived from an EMBL/GenBank/DDBJ whole genome shotgun (WGS) entry which is preliminary data.</text>
</comment>
<dbReference type="NCBIfam" id="TIGR00202">
    <property type="entry name" value="csrA"/>
    <property type="match status" value="1"/>
</dbReference>
<dbReference type="Gene3D" id="2.60.40.4380">
    <property type="entry name" value="Translational regulator CsrA"/>
    <property type="match status" value="1"/>
</dbReference>
<dbReference type="InterPro" id="IPR036107">
    <property type="entry name" value="CsrA_sf"/>
</dbReference>
<evidence type="ECO:0000256" key="4">
    <source>
        <dbReference type="ARBA" id="ARBA00022884"/>
    </source>
</evidence>
<evidence type="ECO:0000313" key="7">
    <source>
        <dbReference type="Proteomes" id="UP000440978"/>
    </source>
</evidence>
<comment type="subunit">
    <text evidence="5">Homodimer; the beta-strands of each monomer intercalate to form a hydrophobic core, while the alpha-helices form wings that extend away from the core.</text>
</comment>
<name>A0A6N8CR55_9BACI</name>
<comment type="similarity">
    <text evidence="5">Belongs to the CsrA/RsmA family.</text>
</comment>
<dbReference type="GO" id="GO:0045947">
    <property type="term" value="P:negative regulation of translational initiation"/>
    <property type="evidence" value="ECO:0007669"/>
    <property type="project" value="UniProtKB-UniRule"/>
</dbReference>
<keyword evidence="7" id="KW-1185">Reference proteome</keyword>
<dbReference type="PANTHER" id="PTHR34984">
    <property type="entry name" value="CARBON STORAGE REGULATOR"/>
    <property type="match status" value="1"/>
</dbReference>
<dbReference type="FunFam" id="2.60.40.4380:FF:000002">
    <property type="entry name" value="Translational regulator CsrA"/>
    <property type="match status" value="1"/>
</dbReference>
<dbReference type="Proteomes" id="UP000440978">
    <property type="component" value="Unassembled WGS sequence"/>
</dbReference>
<accession>A0A6N8CR55</accession>
<protein>
    <recommendedName>
        <fullName evidence="5">Translational regulator CsrA</fullName>
    </recommendedName>
</protein>
<dbReference type="SUPFAM" id="SSF117130">
    <property type="entry name" value="CsrA-like"/>
    <property type="match status" value="1"/>
</dbReference>
<reference evidence="6 7" key="1">
    <citation type="submission" date="2019-11" db="EMBL/GenBank/DDBJ databases">
        <title>Terrilactibacillus tamarindus sp. nov. BCM23-1 isolated from bark of Tamarindus indica.</title>
        <authorList>
            <person name="Kingkaew E."/>
            <person name="Tanasupawat S."/>
        </authorList>
    </citation>
    <scope>NUCLEOTIDE SEQUENCE [LARGE SCALE GENOMIC DNA]</scope>
    <source>
        <strain evidence="6 7">BCM23-1</strain>
    </source>
</reference>
<keyword evidence="2 5" id="KW-0678">Repressor</keyword>
<evidence type="ECO:0000256" key="5">
    <source>
        <dbReference type="HAMAP-Rule" id="MF_00167"/>
    </source>
</evidence>
<dbReference type="EMBL" id="WNHB01000007">
    <property type="protein sequence ID" value="MTT31563.1"/>
    <property type="molecule type" value="Genomic_DNA"/>
</dbReference>
<comment type="function">
    <text evidence="5">A translational regulator that binds mRNA to regulate translation initiation and/or mRNA stability. Usually binds in the 5'-UTR at or near the Shine-Dalgarno sequence preventing ribosome-binding, thus repressing translation. Its main target seems to be the major flagellin gene, while its function is anatagonized by FliW.</text>
</comment>
<dbReference type="GO" id="GO:0006109">
    <property type="term" value="P:regulation of carbohydrate metabolic process"/>
    <property type="evidence" value="ECO:0007669"/>
    <property type="project" value="InterPro"/>
</dbReference>
<dbReference type="GO" id="GO:1902208">
    <property type="term" value="P:regulation of bacterial-type flagellum assembly"/>
    <property type="evidence" value="ECO:0007669"/>
    <property type="project" value="UniProtKB-UniRule"/>
</dbReference>
<evidence type="ECO:0000313" key="6">
    <source>
        <dbReference type="EMBL" id="MTT31563.1"/>
    </source>
</evidence>